<dbReference type="Pfam" id="PF00563">
    <property type="entry name" value="EAL"/>
    <property type="match status" value="1"/>
</dbReference>
<dbReference type="InterPro" id="IPR050706">
    <property type="entry name" value="Cyclic-di-GMP_PDE-like"/>
</dbReference>
<accession>A0A841UA67</accession>
<dbReference type="PROSITE" id="PS50883">
    <property type="entry name" value="EAL"/>
    <property type="match status" value="1"/>
</dbReference>
<reference evidence="2 3" key="1">
    <citation type="submission" date="2020-08" db="EMBL/GenBank/DDBJ databases">
        <title>Cohnella phylogeny.</title>
        <authorList>
            <person name="Dunlap C."/>
        </authorList>
    </citation>
    <scope>NUCLEOTIDE SEQUENCE [LARGE SCALE GENOMIC DNA]</scope>
    <source>
        <strain evidence="2 3">DSM 25239</strain>
    </source>
</reference>
<dbReference type="Proteomes" id="UP000553776">
    <property type="component" value="Unassembled WGS sequence"/>
</dbReference>
<dbReference type="InterPro" id="IPR001633">
    <property type="entry name" value="EAL_dom"/>
</dbReference>
<dbReference type="CDD" id="cd01948">
    <property type="entry name" value="EAL"/>
    <property type="match status" value="1"/>
</dbReference>
<dbReference type="PANTHER" id="PTHR33121:SF15">
    <property type="entry name" value="BLUE LIGHT- AND TEMPERATURE-REGULATED ANTIREPRESSOR BLUF"/>
    <property type="match status" value="1"/>
</dbReference>
<comment type="caution">
    <text evidence="2">The sequence shown here is derived from an EMBL/GenBank/DDBJ whole genome shotgun (WGS) entry which is preliminary data.</text>
</comment>
<evidence type="ECO:0000259" key="1">
    <source>
        <dbReference type="PROSITE" id="PS50883"/>
    </source>
</evidence>
<evidence type="ECO:0000313" key="2">
    <source>
        <dbReference type="EMBL" id="MBB6694820.1"/>
    </source>
</evidence>
<dbReference type="EMBL" id="JACJVR010000105">
    <property type="protein sequence ID" value="MBB6694820.1"/>
    <property type="molecule type" value="Genomic_DNA"/>
</dbReference>
<keyword evidence="3" id="KW-1185">Reference proteome</keyword>
<gene>
    <name evidence="2" type="ORF">H7B90_25825</name>
</gene>
<dbReference type="Gene3D" id="3.20.20.450">
    <property type="entry name" value="EAL domain"/>
    <property type="match status" value="1"/>
</dbReference>
<sequence>MPRYHVCDRQLPLRDAGLLELASDDLGACELLEELAGEGSESENGRVWTLRFEEYGPFLRLVNHLQRWIKDDQAAAVRCRITYSDEEEGAGEADRPASSAGEPSDGWVPIAFLFAGVGNDRIADVILNRRFTSFMQPIVRPGGQAVGYEFLLRPLPEQPPFRPADLFAAARESGLHSYLDREARDSAIRLAASHLPQGVKKFVNFLPSSIYSPSSCLERTFRTIRERGLDPQDFVFEVVETERLDDARHLSDIFDVYRAQGIRLAMDDVGEKFATLDVMDRLQPDYVKIDRRWVNGCHADPDKQRHIEEALDRASRFHGVVLAEGVENERDWRYLAEAGVPLLQGYLFGRPSPVPLPVRVGAV</sequence>
<dbReference type="SMART" id="SM00052">
    <property type="entry name" value="EAL"/>
    <property type="match status" value="1"/>
</dbReference>
<dbReference type="PANTHER" id="PTHR33121">
    <property type="entry name" value="CYCLIC DI-GMP PHOSPHODIESTERASE PDEF"/>
    <property type="match status" value="1"/>
</dbReference>
<dbReference type="SUPFAM" id="SSF141868">
    <property type="entry name" value="EAL domain-like"/>
    <property type="match status" value="1"/>
</dbReference>
<organism evidence="2 3">
    <name type="scientific">Cohnella xylanilytica</name>
    <dbReference type="NCBI Taxonomy" id="557555"/>
    <lineage>
        <taxon>Bacteria</taxon>
        <taxon>Bacillati</taxon>
        <taxon>Bacillota</taxon>
        <taxon>Bacilli</taxon>
        <taxon>Bacillales</taxon>
        <taxon>Paenibacillaceae</taxon>
        <taxon>Cohnella</taxon>
    </lineage>
</organism>
<evidence type="ECO:0000313" key="3">
    <source>
        <dbReference type="Proteomes" id="UP000553776"/>
    </source>
</evidence>
<name>A0A841UA67_9BACL</name>
<proteinExistence type="predicted"/>
<dbReference type="InterPro" id="IPR035919">
    <property type="entry name" value="EAL_sf"/>
</dbReference>
<dbReference type="GO" id="GO:0071111">
    <property type="term" value="F:cyclic-guanylate-specific phosphodiesterase activity"/>
    <property type="evidence" value="ECO:0007669"/>
    <property type="project" value="InterPro"/>
</dbReference>
<protein>
    <submittedName>
        <fullName evidence="2">EAL domain-containing protein</fullName>
    </submittedName>
</protein>
<dbReference type="AlphaFoldDB" id="A0A841UA67"/>
<dbReference type="RefSeq" id="WP_185138782.1">
    <property type="nucleotide sequence ID" value="NZ_JACJVR010000105.1"/>
</dbReference>
<feature type="domain" description="EAL" evidence="1">
    <location>
        <begin position="115"/>
        <end position="363"/>
    </location>
</feature>